<evidence type="ECO:0000313" key="5">
    <source>
        <dbReference type="EMBL" id="SVC31698.1"/>
    </source>
</evidence>
<dbReference type="InterPro" id="IPR050765">
    <property type="entry name" value="Riboflavin_Biosynth_HTPR"/>
</dbReference>
<keyword evidence="3" id="KW-0560">Oxidoreductase</keyword>
<dbReference type="GO" id="GO:0009231">
    <property type="term" value="P:riboflavin biosynthetic process"/>
    <property type="evidence" value="ECO:0007669"/>
    <property type="project" value="InterPro"/>
</dbReference>
<proteinExistence type="predicted"/>
<feature type="non-terminal residue" evidence="5">
    <location>
        <position position="1"/>
    </location>
</feature>
<dbReference type="InterPro" id="IPR002734">
    <property type="entry name" value="RibDG_C"/>
</dbReference>
<evidence type="ECO:0000256" key="1">
    <source>
        <dbReference type="ARBA" id="ARBA00005104"/>
    </source>
</evidence>
<protein>
    <recommendedName>
        <fullName evidence="4">Bacterial bifunctional deaminase-reductase C-terminal domain-containing protein</fullName>
    </recommendedName>
</protein>
<sequence length="259" mass="28376">VRRTTLANSPGVWLEVDGSGEWTASARCSASVRDFFDIYLPLKVRGVLVIGQLGQSLDGRIATESGLSHFVTGPEDIDRLHRVRAIVDAVLVGAGTVDADDPELTVRRVDGENPVRVVLDPSGRLESNRRIFNDGRAHTIVIHHDESVGSEQMGEAEILRVPGTSPHKIDLEVLLEKLSFRGLRRILVEGGGLTVSHFLQAGLLDRLHVTVAPLLIGSGRPSLTLDPVPTLEEVPRYPCRQFCLGKDVLFDFELQSKLE</sequence>
<organism evidence="5">
    <name type="scientific">marine metagenome</name>
    <dbReference type="NCBI Taxonomy" id="408172"/>
    <lineage>
        <taxon>unclassified sequences</taxon>
        <taxon>metagenomes</taxon>
        <taxon>ecological metagenomes</taxon>
    </lineage>
</organism>
<dbReference type="SUPFAM" id="SSF53597">
    <property type="entry name" value="Dihydrofolate reductase-like"/>
    <property type="match status" value="1"/>
</dbReference>
<evidence type="ECO:0000259" key="4">
    <source>
        <dbReference type="Pfam" id="PF01872"/>
    </source>
</evidence>
<dbReference type="PANTHER" id="PTHR38011:SF7">
    <property type="entry name" value="2,5-DIAMINO-6-RIBOSYLAMINO-4(3H)-PYRIMIDINONE 5'-PHOSPHATE REDUCTASE"/>
    <property type="match status" value="1"/>
</dbReference>
<accession>A0A382L3Z2</accession>
<keyword evidence="2" id="KW-0521">NADP</keyword>
<evidence type="ECO:0000256" key="3">
    <source>
        <dbReference type="ARBA" id="ARBA00023002"/>
    </source>
</evidence>
<comment type="pathway">
    <text evidence="1">Cofactor biosynthesis; riboflavin biosynthesis.</text>
</comment>
<evidence type="ECO:0000256" key="2">
    <source>
        <dbReference type="ARBA" id="ARBA00022857"/>
    </source>
</evidence>
<dbReference type="Gene3D" id="3.40.430.10">
    <property type="entry name" value="Dihydrofolate Reductase, subunit A"/>
    <property type="match status" value="1"/>
</dbReference>
<dbReference type="AlphaFoldDB" id="A0A382L3Z2"/>
<dbReference type="InterPro" id="IPR024072">
    <property type="entry name" value="DHFR-like_dom_sf"/>
</dbReference>
<dbReference type="Pfam" id="PF01872">
    <property type="entry name" value="RibD_C"/>
    <property type="match status" value="1"/>
</dbReference>
<dbReference type="GO" id="GO:0008703">
    <property type="term" value="F:5-amino-6-(5-phosphoribosylamino)uracil reductase activity"/>
    <property type="evidence" value="ECO:0007669"/>
    <property type="project" value="InterPro"/>
</dbReference>
<gene>
    <name evidence="5" type="ORF">METZ01_LOCUS284552</name>
</gene>
<dbReference type="PANTHER" id="PTHR38011">
    <property type="entry name" value="DIHYDROFOLATE REDUCTASE FAMILY PROTEIN (AFU_ORTHOLOGUE AFUA_8G06820)"/>
    <property type="match status" value="1"/>
</dbReference>
<dbReference type="EMBL" id="UINC01084756">
    <property type="protein sequence ID" value="SVC31698.1"/>
    <property type="molecule type" value="Genomic_DNA"/>
</dbReference>
<reference evidence="5" key="1">
    <citation type="submission" date="2018-05" db="EMBL/GenBank/DDBJ databases">
        <authorList>
            <person name="Lanie J.A."/>
            <person name="Ng W.-L."/>
            <person name="Kazmierczak K.M."/>
            <person name="Andrzejewski T.M."/>
            <person name="Davidsen T.M."/>
            <person name="Wayne K.J."/>
            <person name="Tettelin H."/>
            <person name="Glass J.I."/>
            <person name="Rusch D."/>
            <person name="Podicherti R."/>
            <person name="Tsui H.-C.T."/>
            <person name="Winkler M.E."/>
        </authorList>
    </citation>
    <scope>NUCLEOTIDE SEQUENCE</scope>
</reference>
<feature type="domain" description="Bacterial bifunctional deaminase-reductase C-terminal" evidence="4">
    <location>
        <begin position="49"/>
        <end position="224"/>
    </location>
</feature>
<name>A0A382L3Z2_9ZZZZ</name>